<dbReference type="Proteomes" id="UP000297245">
    <property type="component" value="Unassembled WGS sequence"/>
</dbReference>
<accession>A0A4S8L0Z3</accession>
<evidence type="ECO:0000313" key="2">
    <source>
        <dbReference type="EMBL" id="THU82046.1"/>
    </source>
</evidence>
<keyword evidence="3" id="KW-1185">Reference proteome</keyword>
<evidence type="ECO:0000256" key="1">
    <source>
        <dbReference type="SAM" id="MobiDB-lite"/>
    </source>
</evidence>
<proteinExistence type="predicted"/>
<protein>
    <submittedName>
        <fullName evidence="2">Uncharacterized protein</fullName>
    </submittedName>
</protein>
<dbReference type="EMBL" id="ML179762">
    <property type="protein sequence ID" value="THU82046.1"/>
    <property type="molecule type" value="Genomic_DNA"/>
</dbReference>
<name>A0A4S8L0Z3_DENBC</name>
<feature type="region of interest" description="Disordered" evidence="1">
    <location>
        <begin position="263"/>
        <end position="285"/>
    </location>
</feature>
<dbReference type="AlphaFoldDB" id="A0A4S8L0Z3"/>
<reference evidence="2 3" key="1">
    <citation type="journal article" date="2019" name="Nat. Ecol. Evol.">
        <title>Megaphylogeny resolves global patterns of mushroom evolution.</title>
        <authorList>
            <person name="Varga T."/>
            <person name="Krizsan K."/>
            <person name="Foldi C."/>
            <person name="Dima B."/>
            <person name="Sanchez-Garcia M."/>
            <person name="Sanchez-Ramirez S."/>
            <person name="Szollosi G.J."/>
            <person name="Szarkandi J.G."/>
            <person name="Papp V."/>
            <person name="Albert L."/>
            <person name="Andreopoulos W."/>
            <person name="Angelini C."/>
            <person name="Antonin V."/>
            <person name="Barry K.W."/>
            <person name="Bougher N.L."/>
            <person name="Buchanan P."/>
            <person name="Buyck B."/>
            <person name="Bense V."/>
            <person name="Catcheside P."/>
            <person name="Chovatia M."/>
            <person name="Cooper J."/>
            <person name="Damon W."/>
            <person name="Desjardin D."/>
            <person name="Finy P."/>
            <person name="Geml J."/>
            <person name="Haridas S."/>
            <person name="Hughes K."/>
            <person name="Justo A."/>
            <person name="Karasinski D."/>
            <person name="Kautmanova I."/>
            <person name="Kiss B."/>
            <person name="Kocsube S."/>
            <person name="Kotiranta H."/>
            <person name="LaButti K.M."/>
            <person name="Lechner B.E."/>
            <person name="Liimatainen K."/>
            <person name="Lipzen A."/>
            <person name="Lukacs Z."/>
            <person name="Mihaltcheva S."/>
            <person name="Morgado L.N."/>
            <person name="Niskanen T."/>
            <person name="Noordeloos M.E."/>
            <person name="Ohm R.A."/>
            <person name="Ortiz-Santana B."/>
            <person name="Ovrebo C."/>
            <person name="Racz N."/>
            <person name="Riley R."/>
            <person name="Savchenko A."/>
            <person name="Shiryaev A."/>
            <person name="Soop K."/>
            <person name="Spirin V."/>
            <person name="Szebenyi C."/>
            <person name="Tomsovsky M."/>
            <person name="Tulloss R.E."/>
            <person name="Uehling J."/>
            <person name="Grigoriev I.V."/>
            <person name="Vagvolgyi C."/>
            <person name="Papp T."/>
            <person name="Martin F.M."/>
            <person name="Miettinen O."/>
            <person name="Hibbett D.S."/>
            <person name="Nagy L.G."/>
        </authorList>
    </citation>
    <scope>NUCLEOTIDE SEQUENCE [LARGE SCALE GENOMIC DNA]</scope>
    <source>
        <strain evidence="2 3">CBS 962.96</strain>
    </source>
</reference>
<organism evidence="2 3">
    <name type="scientific">Dendrothele bispora (strain CBS 962.96)</name>
    <dbReference type="NCBI Taxonomy" id="1314807"/>
    <lineage>
        <taxon>Eukaryota</taxon>
        <taxon>Fungi</taxon>
        <taxon>Dikarya</taxon>
        <taxon>Basidiomycota</taxon>
        <taxon>Agaricomycotina</taxon>
        <taxon>Agaricomycetes</taxon>
        <taxon>Agaricomycetidae</taxon>
        <taxon>Agaricales</taxon>
        <taxon>Agaricales incertae sedis</taxon>
        <taxon>Dendrothele</taxon>
    </lineage>
</organism>
<dbReference type="OrthoDB" id="3031013at2759"/>
<sequence>MSLGPRTTWNDLAHLGVSRHRAYITLNPLRGGTMQDLNDALVNDSYTDNFGWFCYNSILDSPTLVSNSLVPNTTSEVSWSYDNTNNNQSHSETWTEEWEERESATVSITQRSSITLESTINLYNVASTSLSFSIDTEDNSTKSSESIRRMTRSWTMNVGPGERLSLIRNITRSTGTATYTNRYGLHPSHDIIGTKGRRWNNHFYWGYHAKDVFGPLTGSMRFEAHSTITSFTFTLDRVTADGRHTVEPLPLPSGSRMGGIIEGAIPGIDDKDPEEDDPEERQVRA</sequence>
<gene>
    <name evidence="2" type="ORF">K435DRAFT_808613</name>
</gene>
<evidence type="ECO:0000313" key="3">
    <source>
        <dbReference type="Proteomes" id="UP000297245"/>
    </source>
</evidence>